<dbReference type="PROSITE" id="PS50111">
    <property type="entry name" value="CHEMOTAXIS_TRANSDUC_2"/>
    <property type="match status" value="1"/>
</dbReference>
<keyword evidence="9" id="KW-0175">Coiled coil</keyword>
<dbReference type="EMBL" id="CP001791">
    <property type="protein sequence ID" value="ADI00146.1"/>
    <property type="molecule type" value="Genomic_DNA"/>
</dbReference>
<evidence type="ECO:0000256" key="10">
    <source>
        <dbReference type="SAM" id="MobiDB-lite"/>
    </source>
</evidence>
<evidence type="ECO:0000256" key="6">
    <source>
        <dbReference type="ARBA" id="ARBA00023224"/>
    </source>
</evidence>
<protein>
    <submittedName>
        <fullName evidence="14">Methyl-accepting chemotaxis sensory transducer</fullName>
    </submittedName>
</protein>
<feature type="transmembrane region" description="Helical" evidence="11">
    <location>
        <begin position="12"/>
        <end position="30"/>
    </location>
</feature>
<dbReference type="GO" id="GO:0007165">
    <property type="term" value="P:signal transduction"/>
    <property type="evidence" value="ECO:0007669"/>
    <property type="project" value="UniProtKB-KW"/>
</dbReference>
<dbReference type="AlphaFoldDB" id="D6XXV3"/>
<dbReference type="STRING" id="439292.Bsel_2646"/>
<feature type="coiled-coil region" evidence="9">
    <location>
        <begin position="482"/>
        <end position="509"/>
    </location>
</feature>
<dbReference type="KEGG" id="bse:Bsel_2646"/>
<evidence type="ECO:0000256" key="5">
    <source>
        <dbReference type="ARBA" id="ARBA00023136"/>
    </source>
</evidence>
<dbReference type="PANTHER" id="PTHR32089:SF112">
    <property type="entry name" value="LYSOZYME-LIKE PROTEIN-RELATED"/>
    <property type="match status" value="1"/>
</dbReference>
<keyword evidence="6 8" id="KW-0807">Transducer</keyword>
<dbReference type="InterPro" id="IPR029151">
    <property type="entry name" value="Sensor-like_sf"/>
</dbReference>
<dbReference type="RefSeq" id="WP_013173566.1">
    <property type="nucleotide sequence ID" value="NC_014219.1"/>
</dbReference>
<proteinExistence type="inferred from homology"/>
<evidence type="ECO:0000313" key="14">
    <source>
        <dbReference type="EMBL" id="ADI00146.1"/>
    </source>
</evidence>
<dbReference type="InterPro" id="IPR004089">
    <property type="entry name" value="MCPsignal_dom"/>
</dbReference>
<evidence type="ECO:0000259" key="12">
    <source>
        <dbReference type="PROSITE" id="PS50111"/>
    </source>
</evidence>
<dbReference type="Pfam" id="PF17203">
    <property type="entry name" value="sCache_3_2"/>
    <property type="match status" value="1"/>
</dbReference>
<evidence type="ECO:0000256" key="11">
    <source>
        <dbReference type="SAM" id="Phobius"/>
    </source>
</evidence>
<evidence type="ECO:0000256" key="3">
    <source>
        <dbReference type="ARBA" id="ARBA00022692"/>
    </source>
</evidence>
<comment type="similarity">
    <text evidence="7">Belongs to the methyl-accepting chemotaxis (MCP) protein family.</text>
</comment>
<dbReference type="SMART" id="SM00283">
    <property type="entry name" value="MA"/>
    <property type="match status" value="1"/>
</dbReference>
<dbReference type="Gene3D" id="1.10.287.950">
    <property type="entry name" value="Methyl-accepting chemotaxis protein"/>
    <property type="match status" value="1"/>
</dbReference>
<name>D6XXV3_BACIE</name>
<evidence type="ECO:0000313" key="15">
    <source>
        <dbReference type="Proteomes" id="UP000000271"/>
    </source>
</evidence>
<evidence type="ECO:0000256" key="4">
    <source>
        <dbReference type="ARBA" id="ARBA00022989"/>
    </source>
</evidence>
<dbReference type="InterPro" id="IPR004090">
    <property type="entry name" value="Chemotax_Me-accpt_rcpt"/>
</dbReference>
<gene>
    <name evidence="14" type="ordered locus">Bsel_2646</name>
</gene>
<keyword evidence="5 11" id="KW-0472">Membrane</keyword>
<dbReference type="PRINTS" id="PR00260">
    <property type="entry name" value="CHEMTRNSDUCR"/>
</dbReference>
<reference evidence="14" key="1">
    <citation type="submission" date="2009-10" db="EMBL/GenBank/DDBJ databases">
        <title>Complete sequence of Bacillus selenitireducens MLS10.</title>
        <authorList>
            <consortium name="US DOE Joint Genome Institute"/>
            <person name="Lucas S."/>
            <person name="Copeland A."/>
            <person name="Lapidus A."/>
            <person name="Glavina del Rio T."/>
            <person name="Dalin E."/>
            <person name="Tice H."/>
            <person name="Bruce D."/>
            <person name="Goodwin L."/>
            <person name="Pitluck S."/>
            <person name="Sims D."/>
            <person name="Brettin T."/>
            <person name="Detter J.C."/>
            <person name="Han C."/>
            <person name="Larimer F."/>
            <person name="Land M."/>
            <person name="Hauser L."/>
            <person name="Kyrpides N."/>
            <person name="Ovchinnikova G."/>
            <person name="Stolz J."/>
        </authorList>
    </citation>
    <scope>NUCLEOTIDE SEQUENCE [LARGE SCALE GENOMIC DNA]</scope>
    <source>
        <strain evidence="14">MLS10</strain>
    </source>
</reference>
<comment type="subcellular location">
    <subcellularLocation>
        <location evidence="1">Cell membrane</location>
        <topology evidence="1">Multi-pass membrane protein</topology>
    </subcellularLocation>
</comment>
<dbReference type="GO" id="GO:0004888">
    <property type="term" value="F:transmembrane signaling receptor activity"/>
    <property type="evidence" value="ECO:0007669"/>
    <property type="project" value="InterPro"/>
</dbReference>
<evidence type="ECO:0000256" key="8">
    <source>
        <dbReference type="PROSITE-ProRule" id="PRU00284"/>
    </source>
</evidence>
<dbReference type="SUPFAM" id="SSF58104">
    <property type="entry name" value="Methyl-accepting chemotaxis protein (MCP) signaling domain"/>
    <property type="match status" value="1"/>
</dbReference>
<evidence type="ECO:0000259" key="13">
    <source>
        <dbReference type="PROSITE" id="PS50885"/>
    </source>
</evidence>
<dbReference type="SUPFAM" id="SSF103190">
    <property type="entry name" value="Sensory domain-like"/>
    <property type="match status" value="1"/>
</dbReference>
<feature type="domain" description="HAMP" evidence="13">
    <location>
        <begin position="196"/>
        <end position="252"/>
    </location>
</feature>
<evidence type="ECO:0000256" key="2">
    <source>
        <dbReference type="ARBA" id="ARBA00022475"/>
    </source>
</evidence>
<feature type="compositionally biased region" description="Basic and acidic residues" evidence="10">
    <location>
        <begin position="449"/>
        <end position="459"/>
    </location>
</feature>
<dbReference type="OrthoDB" id="243053at2"/>
<keyword evidence="15" id="KW-1185">Reference proteome</keyword>
<dbReference type="PROSITE" id="PS50885">
    <property type="entry name" value="HAMP"/>
    <property type="match status" value="1"/>
</dbReference>
<evidence type="ECO:0000256" key="7">
    <source>
        <dbReference type="ARBA" id="ARBA00029447"/>
    </source>
</evidence>
<accession>D6XXV3</accession>
<keyword evidence="2" id="KW-1003">Cell membrane</keyword>
<sequence length="557" mass="61757">MRQPSMKKRIVISIISLFTIVMLTGTYLLYQFLERDIIDSGIDQATLTVEEIAGQAEMIIAENPDNFEPLLQDFVESKAANDAFAYAIVIDREQIEAIAHSDEERIGNTYEDDPYTVSGAAEGNVMTSRFFADLQDTWTYDIMVPITVEGELFGAMDVGVEEQHLTSTMQTLLWVQAAVISGSILLFAIITWFMLQKMFQPMNRLITHCRQIGQGDFTNSIRREGGSKSYQEIDDVEKALDQMQESFVSLISKTIKQSESIAEMSGELHENTSDIERMFDELEHTMNEIATSAEHGAESTEEGTQANLQIAGNLEENSGELDALKESMQEVSSLSEEGKYSIERVFASNELTSNAVSDISEVIQTTKESTDQIEEASKQISSIAEQTNLLALNASIEAARAGEAGKGFAVVADEIRKLAEQSNRFSQDIDTVIDDLSDKTDQSVAIMKKLSDSSDEQTKDIQSASSSFEKIKSGLDDNHRDMNRISKRSEELLKQKDKLIEVMESLSALSEENAAGAQEVTSSIAESVSRLKMTTGRIEELSKLAQDMQGQTSAFRL</sequence>
<dbReference type="Pfam" id="PF00015">
    <property type="entry name" value="MCPsignal"/>
    <property type="match status" value="1"/>
</dbReference>
<dbReference type="Gene3D" id="6.10.340.10">
    <property type="match status" value="1"/>
</dbReference>
<keyword evidence="4 11" id="KW-1133">Transmembrane helix</keyword>
<dbReference type="PANTHER" id="PTHR32089">
    <property type="entry name" value="METHYL-ACCEPTING CHEMOTAXIS PROTEIN MCPB"/>
    <property type="match status" value="1"/>
</dbReference>
<evidence type="ECO:0000256" key="9">
    <source>
        <dbReference type="SAM" id="Coils"/>
    </source>
</evidence>
<dbReference type="HOGENOM" id="CLU_000445_107_19_9"/>
<feature type="domain" description="Methyl-accepting transducer" evidence="12">
    <location>
        <begin position="271"/>
        <end position="528"/>
    </location>
</feature>
<keyword evidence="3 11" id="KW-0812">Transmembrane</keyword>
<dbReference type="GO" id="GO:0006935">
    <property type="term" value="P:chemotaxis"/>
    <property type="evidence" value="ECO:0007669"/>
    <property type="project" value="InterPro"/>
</dbReference>
<dbReference type="Gene3D" id="3.30.450.20">
    <property type="entry name" value="PAS domain"/>
    <property type="match status" value="1"/>
</dbReference>
<organism evidence="14 15">
    <name type="scientific">Bacillus selenitireducens (strain ATCC 700615 / DSM 15326 / MLS10)</name>
    <dbReference type="NCBI Taxonomy" id="439292"/>
    <lineage>
        <taxon>Bacteria</taxon>
        <taxon>Bacillati</taxon>
        <taxon>Bacillota</taxon>
        <taxon>Bacilli</taxon>
        <taxon>Bacillales</taxon>
        <taxon>Bacillaceae</taxon>
        <taxon>Salisediminibacterium</taxon>
    </lineage>
</organism>
<feature type="region of interest" description="Disordered" evidence="10">
    <location>
        <begin position="449"/>
        <end position="475"/>
    </location>
</feature>
<evidence type="ECO:0000256" key="1">
    <source>
        <dbReference type="ARBA" id="ARBA00004651"/>
    </source>
</evidence>
<dbReference type="InterPro" id="IPR033463">
    <property type="entry name" value="sCache_3"/>
</dbReference>
<dbReference type="Proteomes" id="UP000000271">
    <property type="component" value="Chromosome"/>
</dbReference>
<dbReference type="eggNOG" id="COG0840">
    <property type="taxonomic scope" value="Bacteria"/>
</dbReference>
<feature type="transmembrane region" description="Helical" evidence="11">
    <location>
        <begin position="173"/>
        <end position="195"/>
    </location>
</feature>
<dbReference type="InterPro" id="IPR003660">
    <property type="entry name" value="HAMP_dom"/>
</dbReference>
<dbReference type="GO" id="GO:0005886">
    <property type="term" value="C:plasma membrane"/>
    <property type="evidence" value="ECO:0007669"/>
    <property type="project" value="UniProtKB-SubCell"/>
</dbReference>